<dbReference type="EMBL" id="CAJOBC010087490">
    <property type="protein sequence ID" value="CAF4357336.1"/>
    <property type="molecule type" value="Genomic_DNA"/>
</dbReference>
<protein>
    <submittedName>
        <fullName evidence="2">Uncharacterized protein</fullName>
    </submittedName>
</protein>
<organism evidence="2 4">
    <name type="scientific">Didymodactylos carnosus</name>
    <dbReference type="NCBI Taxonomy" id="1234261"/>
    <lineage>
        <taxon>Eukaryota</taxon>
        <taxon>Metazoa</taxon>
        <taxon>Spiralia</taxon>
        <taxon>Gnathifera</taxon>
        <taxon>Rotifera</taxon>
        <taxon>Eurotatoria</taxon>
        <taxon>Bdelloidea</taxon>
        <taxon>Philodinida</taxon>
        <taxon>Philodinidae</taxon>
        <taxon>Didymodactylos</taxon>
    </lineage>
</organism>
<proteinExistence type="predicted"/>
<dbReference type="Proteomes" id="UP000663829">
    <property type="component" value="Unassembled WGS sequence"/>
</dbReference>
<reference evidence="2" key="1">
    <citation type="submission" date="2021-02" db="EMBL/GenBank/DDBJ databases">
        <authorList>
            <person name="Nowell W R."/>
        </authorList>
    </citation>
    <scope>NUCLEOTIDE SEQUENCE</scope>
</reference>
<evidence type="ECO:0000313" key="2">
    <source>
        <dbReference type="EMBL" id="CAF1494720.1"/>
    </source>
</evidence>
<feature type="region of interest" description="Disordered" evidence="1">
    <location>
        <begin position="1"/>
        <end position="54"/>
    </location>
</feature>
<accession>A0A815SL58</accession>
<dbReference type="EMBL" id="CAJNOQ010021993">
    <property type="protein sequence ID" value="CAF1494720.1"/>
    <property type="molecule type" value="Genomic_DNA"/>
</dbReference>
<feature type="compositionally biased region" description="Basic and acidic residues" evidence="1">
    <location>
        <begin position="1"/>
        <end position="21"/>
    </location>
</feature>
<dbReference type="AlphaFoldDB" id="A0A815SL58"/>
<name>A0A815SL58_9BILA</name>
<evidence type="ECO:0000313" key="4">
    <source>
        <dbReference type="Proteomes" id="UP000663829"/>
    </source>
</evidence>
<evidence type="ECO:0000313" key="3">
    <source>
        <dbReference type="EMBL" id="CAF4357336.1"/>
    </source>
</evidence>
<comment type="caution">
    <text evidence="2">The sequence shown here is derived from an EMBL/GenBank/DDBJ whole genome shotgun (WGS) entry which is preliminary data.</text>
</comment>
<keyword evidence="4" id="KW-1185">Reference proteome</keyword>
<sequence>MRLSRENEDDDQYAKRTEQNRKHMGISRQNEDDDQYEKRTQEDRERKRVSRAQETELEHRMRILNMEQRACWPAAVPRELIVLLG</sequence>
<gene>
    <name evidence="2" type="ORF">GPM918_LOCUS36417</name>
    <name evidence="3" type="ORF">SRO942_LOCUS37152</name>
</gene>
<feature type="compositionally biased region" description="Basic and acidic residues" evidence="1">
    <location>
        <begin position="36"/>
        <end position="54"/>
    </location>
</feature>
<evidence type="ECO:0000256" key="1">
    <source>
        <dbReference type="SAM" id="MobiDB-lite"/>
    </source>
</evidence>
<dbReference type="Proteomes" id="UP000681722">
    <property type="component" value="Unassembled WGS sequence"/>
</dbReference>